<name>A0ABX4DTU7_9PSED</name>
<evidence type="ECO:0000313" key="1">
    <source>
        <dbReference type="EMBL" id="OXR31368.1"/>
    </source>
</evidence>
<dbReference type="EMBL" id="NIWU01000003">
    <property type="protein sequence ID" value="OXR31368.1"/>
    <property type="molecule type" value="Genomic_DNA"/>
</dbReference>
<evidence type="ECO:0000313" key="2">
    <source>
        <dbReference type="Proteomes" id="UP000215455"/>
    </source>
</evidence>
<gene>
    <name evidence="1" type="ORF">PSUM_17210</name>
</gene>
<dbReference type="InterPro" id="IPR012675">
    <property type="entry name" value="Beta-grasp_dom_sf"/>
</dbReference>
<dbReference type="Gene3D" id="3.10.20.30">
    <property type="match status" value="1"/>
</dbReference>
<dbReference type="Proteomes" id="UP000215455">
    <property type="component" value="Unassembled WGS sequence"/>
</dbReference>
<protein>
    <recommendedName>
        <fullName evidence="3">ThiS family protein</fullName>
    </recommendedName>
</protein>
<organism evidence="1 2">
    <name type="scientific">Pseudomonas umsongensis</name>
    <dbReference type="NCBI Taxonomy" id="198618"/>
    <lineage>
        <taxon>Bacteria</taxon>
        <taxon>Pseudomonadati</taxon>
        <taxon>Pseudomonadota</taxon>
        <taxon>Gammaproteobacteria</taxon>
        <taxon>Pseudomonadales</taxon>
        <taxon>Pseudomonadaceae</taxon>
        <taxon>Pseudomonas</taxon>
    </lineage>
</organism>
<reference evidence="1 2" key="1">
    <citation type="submission" date="2017-06" db="EMBL/GenBank/DDBJ databases">
        <authorList>
            <person name="Furmanczyk E.M."/>
        </authorList>
    </citation>
    <scope>NUCLEOTIDE SEQUENCE [LARGE SCALE GENOMIC DNA]</scope>
    <source>
        <strain evidence="1 2">DSM 16611</strain>
    </source>
</reference>
<dbReference type="SUPFAM" id="SSF54285">
    <property type="entry name" value="MoaD/ThiS"/>
    <property type="match status" value="1"/>
</dbReference>
<sequence length="90" mass="9818">MAVVHFPRQFMSYTNQHKTHTTEGSCVSDVLNNLTAHYPDLIGPVFTADLHPLPFVGLFVDGMSVTSEHDRLRPLDSNAQLILISAVAGG</sequence>
<comment type="caution">
    <text evidence="1">The sequence shown here is derived from an EMBL/GenBank/DDBJ whole genome shotgun (WGS) entry which is preliminary data.</text>
</comment>
<accession>A0ABX4DTU7</accession>
<keyword evidence="2" id="KW-1185">Reference proteome</keyword>
<dbReference type="InterPro" id="IPR016155">
    <property type="entry name" value="Mopterin_synth/thiamin_S_b"/>
</dbReference>
<dbReference type="RefSeq" id="WP_020797977.1">
    <property type="nucleotide sequence ID" value="NZ_CP044409.1"/>
</dbReference>
<evidence type="ECO:0008006" key="3">
    <source>
        <dbReference type="Google" id="ProtNLM"/>
    </source>
</evidence>
<dbReference type="CDD" id="cd17040">
    <property type="entry name" value="Ubl_MoaD_like"/>
    <property type="match status" value="1"/>
</dbReference>
<proteinExistence type="predicted"/>